<accession>A0ABS4ENK1</accession>
<proteinExistence type="predicted"/>
<name>A0ABS4ENK1_9HYPH</name>
<organism evidence="1 2">
    <name type="scientific">Rhizobium herbae</name>
    <dbReference type="NCBI Taxonomy" id="508661"/>
    <lineage>
        <taxon>Bacteria</taxon>
        <taxon>Pseudomonadati</taxon>
        <taxon>Pseudomonadota</taxon>
        <taxon>Alphaproteobacteria</taxon>
        <taxon>Hyphomicrobiales</taxon>
        <taxon>Rhizobiaceae</taxon>
        <taxon>Rhizobium/Agrobacterium group</taxon>
        <taxon>Rhizobium</taxon>
    </lineage>
</organism>
<gene>
    <name evidence="1" type="ORF">J2Z75_003034</name>
</gene>
<reference evidence="1 2" key="1">
    <citation type="submission" date="2021-03" db="EMBL/GenBank/DDBJ databases">
        <title>Genomic Encyclopedia of Type Strains, Phase IV (KMG-IV): sequencing the most valuable type-strain genomes for metagenomic binning, comparative biology and taxonomic classification.</title>
        <authorList>
            <person name="Goeker M."/>
        </authorList>
    </citation>
    <scope>NUCLEOTIDE SEQUENCE [LARGE SCALE GENOMIC DNA]</scope>
    <source>
        <strain evidence="1 2">DSM 26427</strain>
    </source>
</reference>
<evidence type="ECO:0000313" key="2">
    <source>
        <dbReference type="Proteomes" id="UP000823786"/>
    </source>
</evidence>
<comment type="caution">
    <text evidence="1">The sequence shown here is derived from an EMBL/GenBank/DDBJ whole genome shotgun (WGS) entry which is preliminary data.</text>
</comment>
<evidence type="ECO:0000313" key="1">
    <source>
        <dbReference type="EMBL" id="MBP1859517.1"/>
    </source>
</evidence>
<dbReference type="Proteomes" id="UP000823786">
    <property type="component" value="Unassembled WGS sequence"/>
</dbReference>
<sequence length="30" mass="3429">MRTFILAAIAAFSARFGKTKKNRDQELSWA</sequence>
<keyword evidence="2" id="KW-1185">Reference proteome</keyword>
<dbReference type="EMBL" id="JAGGJV010000005">
    <property type="protein sequence ID" value="MBP1859517.1"/>
    <property type="molecule type" value="Genomic_DNA"/>
</dbReference>
<protein>
    <submittedName>
        <fullName evidence="1">Uncharacterized protein</fullName>
    </submittedName>
</protein>